<dbReference type="Proteomes" id="UP000268623">
    <property type="component" value="Unassembled WGS sequence"/>
</dbReference>
<dbReference type="EMBL" id="QWDD01000001">
    <property type="protein sequence ID" value="RNJ49281.1"/>
    <property type="molecule type" value="Genomic_DNA"/>
</dbReference>
<accession>A0A3M9XMQ7</accession>
<comment type="caution">
    <text evidence="1">The sequence shown here is derived from an EMBL/GenBank/DDBJ whole genome shotgun (WGS) entry which is preliminary data.</text>
</comment>
<sequence>MDQNRLFKRGEVHRICQEALAGAPEGLDTRELGLAVVRAKGLDEGDAVLRKAVNYRIVQAMRMQELRGRVSGTGKRKGVRVWGLQ</sequence>
<protein>
    <submittedName>
        <fullName evidence="1">Uncharacterized protein</fullName>
    </submittedName>
</protein>
<evidence type="ECO:0000313" key="1">
    <source>
        <dbReference type="EMBL" id="RNJ49281.1"/>
    </source>
</evidence>
<name>A0A3M9XMQ7_9HYPH</name>
<evidence type="ECO:0000313" key="2">
    <source>
        <dbReference type="Proteomes" id="UP000268623"/>
    </source>
</evidence>
<reference evidence="1 2" key="1">
    <citation type="submission" date="2018-08" db="EMBL/GenBank/DDBJ databases">
        <title>Genome sequence of Methylocystis hirsuta CSC1, a methanotroph able to accumulate PHAs.</title>
        <authorList>
            <person name="Bordel S."/>
            <person name="Rodriguez E."/>
            <person name="Gancedo J."/>
            <person name="Munoz R."/>
        </authorList>
    </citation>
    <scope>NUCLEOTIDE SEQUENCE [LARGE SCALE GENOMIC DNA]</scope>
    <source>
        <strain evidence="1 2">CSC1</strain>
    </source>
</reference>
<gene>
    <name evidence="1" type="ORF">D1O30_06390</name>
</gene>
<organism evidence="1 2">
    <name type="scientific">Methylocystis hirsuta</name>
    <dbReference type="NCBI Taxonomy" id="369798"/>
    <lineage>
        <taxon>Bacteria</taxon>
        <taxon>Pseudomonadati</taxon>
        <taxon>Pseudomonadota</taxon>
        <taxon>Alphaproteobacteria</taxon>
        <taxon>Hyphomicrobiales</taxon>
        <taxon>Methylocystaceae</taxon>
        <taxon>Methylocystis</taxon>
    </lineage>
</organism>
<proteinExistence type="predicted"/>
<keyword evidence="2" id="KW-1185">Reference proteome</keyword>
<dbReference type="AlphaFoldDB" id="A0A3M9XMQ7"/>